<keyword evidence="2" id="KW-1185">Reference proteome</keyword>
<dbReference type="Proteomes" id="UP000281553">
    <property type="component" value="Unassembled WGS sequence"/>
</dbReference>
<dbReference type="AlphaFoldDB" id="A0A3P7RPZ9"/>
<evidence type="ECO:0000313" key="1">
    <source>
        <dbReference type="EMBL" id="VDN45146.1"/>
    </source>
</evidence>
<reference evidence="1 2" key="1">
    <citation type="submission" date="2018-11" db="EMBL/GenBank/DDBJ databases">
        <authorList>
            <consortium name="Pathogen Informatics"/>
        </authorList>
    </citation>
    <scope>NUCLEOTIDE SEQUENCE [LARGE SCALE GENOMIC DNA]</scope>
</reference>
<dbReference type="EMBL" id="UYRU01114894">
    <property type="protein sequence ID" value="VDN45146.1"/>
    <property type="molecule type" value="Genomic_DNA"/>
</dbReference>
<protein>
    <recommendedName>
        <fullName evidence="3">Dynein heavy chain coiled coil stalk domain-containing protein</fullName>
    </recommendedName>
</protein>
<proteinExistence type="predicted"/>
<dbReference type="Gene3D" id="1.20.920.20">
    <property type="match status" value="1"/>
</dbReference>
<evidence type="ECO:0000313" key="2">
    <source>
        <dbReference type="Proteomes" id="UP000281553"/>
    </source>
</evidence>
<sequence length="78" mass="8460">MEKLSSAAADIAIMSKELIELQPKLVQASKEVDATMVIVEQQSTEAAKQEKIVRADEAVANEQASAAQAIKQELLHQL</sequence>
<evidence type="ECO:0008006" key="3">
    <source>
        <dbReference type="Google" id="ProtNLM"/>
    </source>
</evidence>
<gene>
    <name evidence="1" type="ORF">DILT_LOCUS19530</name>
</gene>
<accession>A0A3P7RPZ9</accession>
<organism evidence="1 2">
    <name type="scientific">Dibothriocephalus latus</name>
    <name type="common">Fish tapeworm</name>
    <name type="synonym">Diphyllobothrium latum</name>
    <dbReference type="NCBI Taxonomy" id="60516"/>
    <lineage>
        <taxon>Eukaryota</taxon>
        <taxon>Metazoa</taxon>
        <taxon>Spiralia</taxon>
        <taxon>Lophotrochozoa</taxon>
        <taxon>Platyhelminthes</taxon>
        <taxon>Cestoda</taxon>
        <taxon>Eucestoda</taxon>
        <taxon>Diphyllobothriidea</taxon>
        <taxon>Diphyllobothriidae</taxon>
        <taxon>Dibothriocephalus</taxon>
    </lineage>
</organism>
<name>A0A3P7RPZ9_DIBLA</name>